<name>A0A0F9IWF3_9ZZZZ</name>
<dbReference type="InterPro" id="IPR054832">
    <property type="entry name" value="transpos_IS91"/>
</dbReference>
<feature type="domain" description="Transposase IS801/IS1294" evidence="1">
    <location>
        <begin position="139"/>
        <end position="300"/>
    </location>
</feature>
<evidence type="ECO:0000313" key="3">
    <source>
        <dbReference type="EMBL" id="KKM61598.1"/>
    </source>
</evidence>
<comment type="caution">
    <text evidence="3">The sequence shown here is derived from an EMBL/GenBank/DDBJ whole genome shotgun (WGS) entry which is preliminary data.</text>
</comment>
<organism evidence="3">
    <name type="scientific">marine sediment metagenome</name>
    <dbReference type="NCBI Taxonomy" id="412755"/>
    <lineage>
        <taxon>unclassified sequences</taxon>
        <taxon>metagenomes</taxon>
        <taxon>ecological metagenomes</taxon>
    </lineage>
</organism>
<feature type="domain" description="Transposase zinc-binding" evidence="2">
    <location>
        <begin position="6"/>
        <end position="97"/>
    </location>
</feature>
<dbReference type="GO" id="GO:0006313">
    <property type="term" value="P:DNA transposition"/>
    <property type="evidence" value="ECO:0007669"/>
    <property type="project" value="InterPro"/>
</dbReference>
<dbReference type="InterPro" id="IPR007069">
    <property type="entry name" value="Transposase_32"/>
</dbReference>
<evidence type="ECO:0000259" key="2">
    <source>
        <dbReference type="Pfam" id="PF14319"/>
    </source>
</evidence>
<proteinExistence type="predicted"/>
<evidence type="ECO:0000259" key="1">
    <source>
        <dbReference type="Pfam" id="PF04986"/>
    </source>
</evidence>
<gene>
    <name evidence="3" type="ORF">LCGC14_1530110</name>
</gene>
<dbReference type="NCBIfam" id="NF033538">
    <property type="entry name" value="transpos_IS91"/>
    <property type="match status" value="1"/>
</dbReference>
<accession>A0A0F9IWF3</accession>
<dbReference type="GO" id="GO:0004803">
    <property type="term" value="F:transposase activity"/>
    <property type="evidence" value="ECO:0007669"/>
    <property type="project" value="InterPro"/>
</dbReference>
<dbReference type="GO" id="GO:0003677">
    <property type="term" value="F:DNA binding"/>
    <property type="evidence" value="ECO:0007669"/>
    <property type="project" value="InterPro"/>
</dbReference>
<protein>
    <submittedName>
        <fullName evidence="3">Uncharacterized protein</fullName>
    </submittedName>
</protein>
<dbReference type="PANTHER" id="PTHR37023">
    <property type="entry name" value="TRANSPOSASE"/>
    <property type="match status" value="1"/>
</dbReference>
<dbReference type="Pfam" id="PF04986">
    <property type="entry name" value="Y2_Tnp"/>
    <property type="match status" value="1"/>
</dbReference>
<dbReference type="AlphaFoldDB" id="A0A0F9IWF3"/>
<dbReference type="Pfam" id="PF14319">
    <property type="entry name" value="Zn_Tnp_IS91"/>
    <property type="match status" value="1"/>
</dbReference>
<dbReference type="InterPro" id="IPR026889">
    <property type="entry name" value="Zn_Tnp"/>
</dbReference>
<reference evidence="3" key="1">
    <citation type="journal article" date="2015" name="Nature">
        <title>Complex archaea that bridge the gap between prokaryotes and eukaryotes.</title>
        <authorList>
            <person name="Spang A."/>
            <person name="Saw J.H."/>
            <person name="Jorgensen S.L."/>
            <person name="Zaremba-Niedzwiedzka K."/>
            <person name="Martijn J."/>
            <person name="Lind A.E."/>
            <person name="van Eijk R."/>
            <person name="Schleper C."/>
            <person name="Guy L."/>
            <person name="Ettema T.J."/>
        </authorList>
    </citation>
    <scope>NUCLEOTIDE SEQUENCE</scope>
</reference>
<dbReference type="PANTHER" id="PTHR37023:SF1">
    <property type="entry name" value="ISSOD25 TRANSPOSASE TNPA_ISSOD25"/>
    <property type="match status" value="1"/>
</dbReference>
<dbReference type="EMBL" id="LAZR01011455">
    <property type="protein sequence ID" value="KKM61598.1"/>
    <property type="molecule type" value="Genomic_DNA"/>
</dbReference>
<sequence length="349" mass="40113">MELSSIINQYYDAFITKYADTVLPGHLKAMNAIDSCRTPESGELYVQCPDCHHAQWRPISCGHRSCPKCQNHQASQWIDRQQGKLLPVLYFMATFTLPYQLRSLTWQHQKIVFSIFFLCVSSTLKDFGLNPKNLGAEIGMTMVLHTNNRKLDFHPHIHVVIPGGGVDKHRRQWKKKRGKYLFNQEAMAKVFRARFLAALNEAGLSIPESVPPKWVVDCVHVGKGITALKYLSRYLYRGVISEKNIVSNQNGQVTFKYIESKTGNTRYRTLKGEDFLHLIMQHVLPKGFRRVRDYGFLHSNAKKLLSLVQLILQVVIEVIKQRPRPVFKCPCCKSPMVILGFRRIAWKSG</sequence>